<dbReference type="GO" id="GO:0004300">
    <property type="term" value="F:enoyl-CoA hydratase activity"/>
    <property type="evidence" value="ECO:0007669"/>
    <property type="project" value="UniProtKB-EC"/>
</dbReference>
<dbReference type="SUPFAM" id="SSF52096">
    <property type="entry name" value="ClpP/crotonase"/>
    <property type="match status" value="1"/>
</dbReference>
<feature type="non-terminal residue" evidence="2">
    <location>
        <position position="127"/>
    </location>
</feature>
<dbReference type="AlphaFoldDB" id="A0A6J4T7S3"/>
<comment type="similarity">
    <text evidence="1">Belongs to the enoyl-CoA hydratase/isomerase family.</text>
</comment>
<reference evidence="2" key="1">
    <citation type="submission" date="2020-02" db="EMBL/GenBank/DDBJ databases">
        <authorList>
            <person name="Meier V. D."/>
        </authorList>
    </citation>
    <scope>NUCLEOTIDE SEQUENCE</scope>
    <source>
        <strain evidence="2">AVDCRST_MAG45</strain>
    </source>
</reference>
<dbReference type="InterPro" id="IPR029045">
    <property type="entry name" value="ClpP/crotonase-like_dom_sf"/>
</dbReference>
<proteinExistence type="inferred from homology"/>
<dbReference type="EMBL" id="CADCVU010000190">
    <property type="protein sequence ID" value="CAA9516253.1"/>
    <property type="molecule type" value="Genomic_DNA"/>
</dbReference>
<dbReference type="PANTHER" id="PTHR43802">
    <property type="entry name" value="ENOYL-COA HYDRATASE"/>
    <property type="match status" value="1"/>
</dbReference>
<dbReference type="Pfam" id="PF00378">
    <property type="entry name" value="ECH_1"/>
    <property type="match status" value="1"/>
</dbReference>
<sequence>MSEAEQSSVVWAQEGGVGRITLNRPTSLNAWTIPFGHELLGALTERAAEPSVRAVLVTGAGRGFSSGADLRAGFEIADDGMPDVRGELDGVYHPVIRAVRGLEKPVVAAVNGPAVGIGASLAFACDL</sequence>
<dbReference type="Gene3D" id="3.90.226.10">
    <property type="entry name" value="2-enoyl-CoA Hydratase, Chain A, domain 1"/>
    <property type="match status" value="1"/>
</dbReference>
<dbReference type="InterPro" id="IPR001753">
    <property type="entry name" value="Enoyl-CoA_hydra/iso"/>
</dbReference>
<organism evidence="2">
    <name type="scientific">uncultured Solirubrobacterales bacterium</name>
    <dbReference type="NCBI Taxonomy" id="768556"/>
    <lineage>
        <taxon>Bacteria</taxon>
        <taxon>Bacillati</taxon>
        <taxon>Actinomycetota</taxon>
        <taxon>Thermoleophilia</taxon>
        <taxon>Solirubrobacterales</taxon>
        <taxon>environmental samples</taxon>
    </lineage>
</organism>
<dbReference type="EC" id="4.2.1.17" evidence="2"/>
<evidence type="ECO:0000256" key="1">
    <source>
        <dbReference type="ARBA" id="ARBA00005254"/>
    </source>
</evidence>
<keyword evidence="2" id="KW-0456">Lyase</keyword>
<evidence type="ECO:0000313" key="2">
    <source>
        <dbReference type="EMBL" id="CAA9516253.1"/>
    </source>
</evidence>
<dbReference type="CDD" id="cd06558">
    <property type="entry name" value="crotonase-like"/>
    <property type="match status" value="1"/>
</dbReference>
<protein>
    <submittedName>
        <fullName evidence="2">Enoyl-CoA hydratase</fullName>
        <ecNumber evidence="2">4.2.1.17</ecNumber>
    </submittedName>
</protein>
<name>A0A6J4T7S3_9ACTN</name>
<accession>A0A6J4T7S3</accession>
<gene>
    <name evidence="2" type="ORF">AVDCRST_MAG45-2218</name>
</gene>
<dbReference type="PANTHER" id="PTHR43802:SF1">
    <property type="entry name" value="IP11341P-RELATED"/>
    <property type="match status" value="1"/>
</dbReference>